<dbReference type="EMBL" id="JASCZI010272349">
    <property type="protein sequence ID" value="MED6221816.1"/>
    <property type="molecule type" value="Genomic_DNA"/>
</dbReference>
<keyword evidence="2" id="KW-1185">Reference proteome</keyword>
<dbReference type="Proteomes" id="UP001341840">
    <property type="component" value="Unassembled WGS sequence"/>
</dbReference>
<reference evidence="1 2" key="1">
    <citation type="journal article" date="2023" name="Plants (Basel)">
        <title>Bridging the Gap: Combining Genomics and Transcriptomics Approaches to Understand Stylosanthes scabra, an Orphan Legume from the Brazilian Caatinga.</title>
        <authorList>
            <person name="Ferreira-Neto J.R.C."/>
            <person name="da Silva M.D."/>
            <person name="Binneck E."/>
            <person name="de Melo N.F."/>
            <person name="da Silva R.H."/>
            <person name="de Melo A.L.T.M."/>
            <person name="Pandolfi V."/>
            <person name="Bustamante F.O."/>
            <person name="Brasileiro-Vidal A.C."/>
            <person name="Benko-Iseppon A.M."/>
        </authorList>
    </citation>
    <scope>NUCLEOTIDE SEQUENCE [LARGE SCALE GENOMIC DNA]</scope>
    <source>
        <tissue evidence="1">Leaves</tissue>
    </source>
</reference>
<sequence length="191" mass="20737">MVNGAWMLDGATEDRVYALSLASRVYMRWELYEWIGPEGRDDERNDIEMIEQSGFESTPSSRFHKLPRIESIQLVTEPIRLHSAFKFNVQNALIIDSSSSESILMSRGACVANDSAYGNSGPSGVVSDVGSLFPRGTKANVAAYGSSRGAFCQRPGYQPSASSGSVGIGYDNRPGELTVACRNRHASSAFV</sequence>
<organism evidence="1 2">
    <name type="scientific">Stylosanthes scabra</name>
    <dbReference type="NCBI Taxonomy" id="79078"/>
    <lineage>
        <taxon>Eukaryota</taxon>
        <taxon>Viridiplantae</taxon>
        <taxon>Streptophyta</taxon>
        <taxon>Embryophyta</taxon>
        <taxon>Tracheophyta</taxon>
        <taxon>Spermatophyta</taxon>
        <taxon>Magnoliopsida</taxon>
        <taxon>eudicotyledons</taxon>
        <taxon>Gunneridae</taxon>
        <taxon>Pentapetalae</taxon>
        <taxon>rosids</taxon>
        <taxon>fabids</taxon>
        <taxon>Fabales</taxon>
        <taxon>Fabaceae</taxon>
        <taxon>Papilionoideae</taxon>
        <taxon>50 kb inversion clade</taxon>
        <taxon>dalbergioids sensu lato</taxon>
        <taxon>Dalbergieae</taxon>
        <taxon>Pterocarpus clade</taxon>
        <taxon>Stylosanthes</taxon>
    </lineage>
</organism>
<name>A0ABU6ZIN5_9FABA</name>
<evidence type="ECO:0000313" key="1">
    <source>
        <dbReference type="EMBL" id="MED6221816.1"/>
    </source>
</evidence>
<accession>A0ABU6ZIN5</accession>
<comment type="caution">
    <text evidence="1">The sequence shown here is derived from an EMBL/GenBank/DDBJ whole genome shotgun (WGS) entry which is preliminary data.</text>
</comment>
<proteinExistence type="predicted"/>
<evidence type="ECO:0000313" key="2">
    <source>
        <dbReference type="Proteomes" id="UP001341840"/>
    </source>
</evidence>
<gene>
    <name evidence="1" type="ORF">PIB30_058343</name>
</gene>
<protein>
    <submittedName>
        <fullName evidence="1">Uncharacterized protein</fullName>
    </submittedName>
</protein>